<dbReference type="SUPFAM" id="SSF56349">
    <property type="entry name" value="DNA breaking-rejoining enzymes"/>
    <property type="match status" value="1"/>
</dbReference>
<proteinExistence type="inferred from homology"/>
<evidence type="ECO:0000313" key="6">
    <source>
        <dbReference type="Proteomes" id="UP000710385"/>
    </source>
</evidence>
<organism evidence="5 6">
    <name type="scientific">candidate division WWE3 bacterium</name>
    <dbReference type="NCBI Taxonomy" id="2053526"/>
    <lineage>
        <taxon>Bacteria</taxon>
        <taxon>Katanobacteria</taxon>
    </lineage>
</organism>
<dbReference type="InterPro" id="IPR050090">
    <property type="entry name" value="Tyrosine_recombinase_XerCD"/>
</dbReference>
<protein>
    <submittedName>
        <fullName evidence="5">Site-specific integrase</fullName>
    </submittedName>
</protein>
<dbReference type="InterPro" id="IPR002104">
    <property type="entry name" value="Integrase_catalytic"/>
</dbReference>
<keyword evidence="2" id="KW-0238">DNA-binding</keyword>
<dbReference type="CDD" id="cd00796">
    <property type="entry name" value="INT_Rci_Hp1_C"/>
    <property type="match status" value="1"/>
</dbReference>
<feature type="domain" description="Tyr recombinase" evidence="4">
    <location>
        <begin position="154"/>
        <end position="322"/>
    </location>
</feature>
<dbReference type="AlphaFoldDB" id="A0A928TTU2"/>
<comment type="caution">
    <text evidence="5">The sequence shown here is derived from an EMBL/GenBank/DDBJ whole genome shotgun (WGS) entry which is preliminary data.</text>
</comment>
<evidence type="ECO:0000313" key="5">
    <source>
        <dbReference type="EMBL" id="MBE7526004.1"/>
    </source>
</evidence>
<dbReference type="PANTHER" id="PTHR30349:SF64">
    <property type="entry name" value="PROPHAGE INTEGRASE INTD-RELATED"/>
    <property type="match status" value="1"/>
</dbReference>
<dbReference type="EMBL" id="JABTTY010000003">
    <property type="protein sequence ID" value="MBE7526004.1"/>
    <property type="molecule type" value="Genomic_DNA"/>
</dbReference>
<comment type="similarity">
    <text evidence="1">Belongs to the 'phage' integrase family.</text>
</comment>
<accession>A0A928TTU2</accession>
<keyword evidence="3" id="KW-0233">DNA recombination</keyword>
<dbReference type="PANTHER" id="PTHR30349">
    <property type="entry name" value="PHAGE INTEGRASE-RELATED"/>
    <property type="match status" value="1"/>
</dbReference>
<dbReference type="PROSITE" id="PS51898">
    <property type="entry name" value="TYR_RECOMBINASE"/>
    <property type="match status" value="1"/>
</dbReference>
<evidence type="ECO:0000256" key="3">
    <source>
        <dbReference type="ARBA" id="ARBA00023172"/>
    </source>
</evidence>
<dbReference type="Gene3D" id="1.10.443.10">
    <property type="entry name" value="Intergrase catalytic core"/>
    <property type="match status" value="1"/>
</dbReference>
<name>A0A928TTU2_UNCKA</name>
<dbReference type="Gene3D" id="1.10.150.130">
    <property type="match status" value="1"/>
</dbReference>
<dbReference type="InterPro" id="IPR013762">
    <property type="entry name" value="Integrase-like_cat_sf"/>
</dbReference>
<dbReference type="InterPro" id="IPR010998">
    <property type="entry name" value="Integrase_recombinase_N"/>
</dbReference>
<dbReference type="Proteomes" id="UP000710385">
    <property type="component" value="Unassembled WGS sequence"/>
</dbReference>
<dbReference type="GO" id="GO:0006310">
    <property type="term" value="P:DNA recombination"/>
    <property type="evidence" value="ECO:0007669"/>
    <property type="project" value="UniProtKB-KW"/>
</dbReference>
<evidence type="ECO:0000256" key="1">
    <source>
        <dbReference type="ARBA" id="ARBA00008857"/>
    </source>
</evidence>
<dbReference type="Pfam" id="PF00589">
    <property type="entry name" value="Phage_integrase"/>
    <property type="match status" value="1"/>
</dbReference>
<dbReference type="InterPro" id="IPR011010">
    <property type="entry name" value="DNA_brk_join_enz"/>
</dbReference>
<gene>
    <name evidence="5" type="ORF">HS096_07070</name>
</gene>
<evidence type="ECO:0000256" key="2">
    <source>
        <dbReference type="ARBA" id="ARBA00023125"/>
    </source>
</evidence>
<evidence type="ECO:0000259" key="4">
    <source>
        <dbReference type="PROSITE" id="PS51898"/>
    </source>
</evidence>
<sequence>MSLFKRGKTWWISFTTPSGERVRCSAATEDKIQAQEFHDKLKAESWRVVKLGDKPKRTWDEAAYKWLMETEHKASHKQDIKQVAWIQQFFRGRLLSELTREVIAEVGEVKRKETSPSTANRYLATIRAILRRSALEWEWIEKAPFIRLYREPKRRIRWIEPEQVKVLLNELPEHLVDLVMFSLCTGLRKRNVTGLEWSQVDLQRNVAWIHADQAKGRKSIHVSLNATAMEILQKQIGKHPVRIFTYRGKPINQVNTKAWRRALKRAGIENFRWHDLRHTWASWLTQQGVPLNVIQEMGAWESTEMVKRYAHLAPEQFRKHAMVVDELLNSTILTQSGNQESGNIT</sequence>
<dbReference type="GO" id="GO:0003677">
    <property type="term" value="F:DNA binding"/>
    <property type="evidence" value="ECO:0007669"/>
    <property type="project" value="UniProtKB-KW"/>
</dbReference>
<dbReference type="GO" id="GO:0015074">
    <property type="term" value="P:DNA integration"/>
    <property type="evidence" value="ECO:0007669"/>
    <property type="project" value="InterPro"/>
</dbReference>
<reference evidence="5" key="1">
    <citation type="submission" date="2020-05" db="EMBL/GenBank/DDBJ databases">
        <title>High-Quality Genomes of Partial-Nitritation/Anammox System by Hierarchical Clustering Based Hybrid Assembly.</title>
        <authorList>
            <person name="Liu L."/>
            <person name="Wang Y."/>
            <person name="Che Y."/>
            <person name="Chen Y."/>
            <person name="Xia Y."/>
            <person name="Luo R."/>
            <person name="Cheng S.H."/>
            <person name="Zheng C."/>
            <person name="Zhang T."/>
        </authorList>
    </citation>
    <scope>NUCLEOTIDE SEQUENCE</scope>
    <source>
        <strain evidence="5">H1_PAT1</strain>
    </source>
</reference>